<protein>
    <submittedName>
        <fullName evidence="2">PepSY domain-containing protein</fullName>
    </submittedName>
</protein>
<evidence type="ECO:0000313" key="2">
    <source>
        <dbReference type="EMBL" id="QBG37766.1"/>
    </source>
</evidence>
<evidence type="ECO:0000256" key="1">
    <source>
        <dbReference type="SAM" id="Phobius"/>
    </source>
</evidence>
<dbReference type="EMBL" id="CP034759">
    <property type="protein sequence ID" value="QBG37766.1"/>
    <property type="molecule type" value="Genomic_DNA"/>
</dbReference>
<keyword evidence="3" id="KW-1185">Reference proteome</keyword>
<reference evidence="2 3" key="1">
    <citation type="submission" date="2018-12" db="EMBL/GenBank/DDBJ databases">
        <title>Complete genome of Litorilituus sediminis.</title>
        <authorList>
            <person name="Liu A."/>
            <person name="Rong J."/>
        </authorList>
    </citation>
    <scope>NUCLEOTIDE SEQUENCE [LARGE SCALE GENOMIC DNA]</scope>
    <source>
        <strain evidence="2 3">JCM 17549</strain>
    </source>
</reference>
<organism evidence="2 3">
    <name type="scientific">Litorilituus sediminis</name>
    <dbReference type="NCBI Taxonomy" id="718192"/>
    <lineage>
        <taxon>Bacteria</taxon>
        <taxon>Pseudomonadati</taxon>
        <taxon>Pseudomonadota</taxon>
        <taxon>Gammaproteobacteria</taxon>
        <taxon>Alteromonadales</taxon>
        <taxon>Colwelliaceae</taxon>
        <taxon>Litorilituus</taxon>
    </lineage>
</organism>
<dbReference type="Proteomes" id="UP000290244">
    <property type="component" value="Chromosome"/>
</dbReference>
<keyword evidence="1" id="KW-0472">Membrane</keyword>
<dbReference type="AlphaFoldDB" id="A0A4P6P7P1"/>
<keyword evidence="1" id="KW-0812">Transmembrane</keyword>
<accession>A0A4P6P7P1</accession>
<gene>
    <name evidence="2" type="ORF">EMK97_08100</name>
</gene>
<feature type="transmembrane region" description="Helical" evidence="1">
    <location>
        <begin position="170"/>
        <end position="193"/>
    </location>
</feature>
<dbReference type="OrthoDB" id="9806195at2"/>
<sequence length="211" mass="23254">MVILDIHYIHGDSLVNNPQVAIKADSVQFPLAKVIAQYPQATEIALDTFLGQSVYHFKQGKEKYMLSALDGALLSPISEQQAIAAAKFHYAGSGEVASVNLITENPPSEVRASIVPAWRVDFDDFANPSLYISARQGTLVGKRHDNWRIFDVMFALHVMDYQGQEVDNKLLFFFVLFSLLAAIVGAILSYFVIFKTNSEVSSINPQQAGAA</sequence>
<evidence type="ECO:0000313" key="3">
    <source>
        <dbReference type="Proteomes" id="UP000290244"/>
    </source>
</evidence>
<keyword evidence="1" id="KW-1133">Transmembrane helix</keyword>
<name>A0A4P6P7P1_9GAMM</name>
<proteinExistence type="predicted"/>
<dbReference type="KEGG" id="lsd:EMK97_08100"/>